<keyword evidence="3" id="KW-0472">Membrane</keyword>
<feature type="transmembrane region" description="Helical" evidence="3">
    <location>
        <begin position="6"/>
        <end position="26"/>
    </location>
</feature>
<evidence type="ECO:0000256" key="2">
    <source>
        <dbReference type="SAM" id="MobiDB-lite"/>
    </source>
</evidence>
<reference evidence="4 5" key="1">
    <citation type="submission" date="2016-05" db="EMBL/GenBank/DDBJ databases">
        <title>Complete Genome and Methylome Analysis of Psychrotrophic Bacterial Isolates from Antarctic Lake Untersee.</title>
        <authorList>
            <person name="Fomenkov A."/>
            <person name="Akimov V.N."/>
            <person name="Vasilyeva L.V."/>
            <person name="Andersen D."/>
            <person name="Vincze T."/>
            <person name="Roberts R.J."/>
        </authorList>
    </citation>
    <scope>NUCLEOTIDE SEQUENCE [LARGE SCALE GENOMIC DNA]</scope>
    <source>
        <strain evidence="4 5">U14-5</strain>
    </source>
</reference>
<dbReference type="STRING" id="257708.RGI145_11465"/>
<organism evidence="4 5">
    <name type="scientific">Roseomonas gilardii</name>
    <dbReference type="NCBI Taxonomy" id="257708"/>
    <lineage>
        <taxon>Bacteria</taxon>
        <taxon>Pseudomonadati</taxon>
        <taxon>Pseudomonadota</taxon>
        <taxon>Alphaproteobacteria</taxon>
        <taxon>Acetobacterales</taxon>
        <taxon>Roseomonadaceae</taxon>
        <taxon>Roseomonas</taxon>
    </lineage>
</organism>
<dbReference type="RefSeq" id="WP_075798455.1">
    <property type="nucleotide sequence ID" value="NZ_CP015583.1"/>
</dbReference>
<keyword evidence="3" id="KW-0812">Transmembrane</keyword>
<evidence type="ECO:0000256" key="1">
    <source>
        <dbReference type="SAM" id="Coils"/>
    </source>
</evidence>
<feature type="region of interest" description="Disordered" evidence="2">
    <location>
        <begin position="102"/>
        <end position="127"/>
    </location>
</feature>
<proteinExistence type="predicted"/>
<dbReference type="KEGG" id="rgi:RGI145_11465"/>
<name>A0A1L7AFZ0_9PROT</name>
<feature type="coiled-coil region" evidence="1">
    <location>
        <begin position="60"/>
        <end position="94"/>
    </location>
</feature>
<accession>A0A1L7AFZ0</accession>
<gene>
    <name evidence="4" type="ORF">RGI145_11465</name>
</gene>
<evidence type="ECO:0000313" key="4">
    <source>
        <dbReference type="EMBL" id="APT57630.1"/>
    </source>
</evidence>
<evidence type="ECO:0000256" key="3">
    <source>
        <dbReference type="SAM" id="Phobius"/>
    </source>
</evidence>
<evidence type="ECO:0000313" key="5">
    <source>
        <dbReference type="Proteomes" id="UP000185494"/>
    </source>
</evidence>
<protein>
    <submittedName>
        <fullName evidence="4">Uncharacterized protein</fullName>
    </submittedName>
</protein>
<dbReference type="Proteomes" id="UP000185494">
    <property type="component" value="Chromosome 1"/>
</dbReference>
<keyword evidence="3" id="KW-1133">Transmembrane helix</keyword>
<sequence>MSDQSSPWWVVLASGAISAIGLWLNARGAWLTTRLSSEEREARERAQVMASLDARQSAWIARQEQELEKMRLRLEALQADCDRARELARAWHARAHALRHQLDATLPGPDSGPGPRPSLPGLEEIET</sequence>
<dbReference type="AlphaFoldDB" id="A0A1L7AFZ0"/>
<keyword evidence="1" id="KW-0175">Coiled coil</keyword>
<dbReference type="EMBL" id="CP015583">
    <property type="protein sequence ID" value="APT57630.1"/>
    <property type="molecule type" value="Genomic_DNA"/>
</dbReference>